<gene>
    <name evidence="5" type="ORF">JYU34_004408</name>
</gene>
<dbReference type="EMBL" id="JAHIBW010000006">
    <property type="protein sequence ID" value="KAG7309894.1"/>
    <property type="molecule type" value="Genomic_DNA"/>
</dbReference>
<keyword evidence="2" id="KW-0863">Zinc-finger</keyword>
<evidence type="ECO:0000259" key="4">
    <source>
        <dbReference type="Pfam" id="PF04500"/>
    </source>
</evidence>
<evidence type="ECO:0000256" key="2">
    <source>
        <dbReference type="ARBA" id="ARBA00022771"/>
    </source>
</evidence>
<dbReference type="InterPro" id="IPR007588">
    <property type="entry name" value="Znf_FLYWCH"/>
</dbReference>
<evidence type="ECO:0000256" key="1">
    <source>
        <dbReference type="ARBA" id="ARBA00022723"/>
    </source>
</evidence>
<evidence type="ECO:0000313" key="5">
    <source>
        <dbReference type="EMBL" id="KAG7309894.1"/>
    </source>
</evidence>
<dbReference type="Gene3D" id="2.20.25.240">
    <property type="match status" value="1"/>
</dbReference>
<dbReference type="Proteomes" id="UP000823941">
    <property type="component" value="Chromosome 6"/>
</dbReference>
<protein>
    <recommendedName>
        <fullName evidence="4">FLYWCH-type domain-containing protein</fullName>
    </recommendedName>
</protein>
<feature type="domain" description="FLYWCH-type" evidence="4">
    <location>
        <begin position="9"/>
        <end position="68"/>
    </location>
</feature>
<keyword evidence="6" id="KW-1185">Reference proteome</keyword>
<evidence type="ECO:0000256" key="3">
    <source>
        <dbReference type="ARBA" id="ARBA00022833"/>
    </source>
</evidence>
<comment type="caution">
    <text evidence="5">The sequence shown here is derived from an EMBL/GenBank/DDBJ whole genome shotgun (WGS) entry which is preliminary data.</text>
</comment>
<organism evidence="5 6">
    <name type="scientific">Plutella xylostella</name>
    <name type="common">Diamondback moth</name>
    <name type="synonym">Plutella maculipennis</name>
    <dbReference type="NCBI Taxonomy" id="51655"/>
    <lineage>
        <taxon>Eukaryota</taxon>
        <taxon>Metazoa</taxon>
        <taxon>Ecdysozoa</taxon>
        <taxon>Arthropoda</taxon>
        <taxon>Hexapoda</taxon>
        <taxon>Insecta</taxon>
        <taxon>Pterygota</taxon>
        <taxon>Neoptera</taxon>
        <taxon>Endopterygota</taxon>
        <taxon>Lepidoptera</taxon>
        <taxon>Glossata</taxon>
        <taxon>Ditrysia</taxon>
        <taxon>Yponomeutoidea</taxon>
        <taxon>Plutellidae</taxon>
        <taxon>Plutella</taxon>
    </lineage>
</organism>
<keyword evidence="1" id="KW-0479">Metal-binding</keyword>
<accession>A0ABQ7QXY0</accession>
<sequence>MLLFIPVTFLKTSKGKTHIKVGSHTFYARGGNCKKESQRWCCTQNKYCRARLHVENNAIVAIFNHHNHEKK</sequence>
<dbReference type="Pfam" id="PF04500">
    <property type="entry name" value="FLYWCH"/>
    <property type="match status" value="1"/>
</dbReference>
<reference evidence="5 6" key="1">
    <citation type="submission" date="2021-06" db="EMBL/GenBank/DDBJ databases">
        <title>A haploid diamondback moth (Plutella xylostella L.) genome assembly resolves 31 chromosomes and identifies a diamide resistance mutation.</title>
        <authorList>
            <person name="Ward C.M."/>
            <person name="Perry K.D."/>
            <person name="Baker G."/>
            <person name="Powis K."/>
            <person name="Heckel D.G."/>
            <person name="Baxter S.W."/>
        </authorList>
    </citation>
    <scope>NUCLEOTIDE SEQUENCE [LARGE SCALE GENOMIC DNA]</scope>
    <source>
        <strain evidence="5 6">LV</strain>
        <tissue evidence="5">Single pupa</tissue>
    </source>
</reference>
<evidence type="ECO:0000313" key="6">
    <source>
        <dbReference type="Proteomes" id="UP000823941"/>
    </source>
</evidence>
<proteinExistence type="predicted"/>
<name>A0ABQ7QXY0_PLUXY</name>
<keyword evidence="3" id="KW-0862">Zinc</keyword>